<keyword evidence="1" id="KW-0732">Signal</keyword>
<feature type="signal peptide" evidence="1">
    <location>
        <begin position="1"/>
        <end position="25"/>
    </location>
</feature>
<dbReference type="SUPFAM" id="SSF53850">
    <property type="entry name" value="Periplasmic binding protein-like II"/>
    <property type="match status" value="1"/>
</dbReference>
<keyword evidence="3" id="KW-1185">Reference proteome</keyword>
<dbReference type="EMBL" id="BSOT01000007">
    <property type="protein sequence ID" value="GLR72085.1"/>
    <property type="molecule type" value="Genomic_DNA"/>
</dbReference>
<sequence>MSINIYKKIGMMTFFYLAVMLSASAEVVLVTHSSNDATLDKKSVQRIFLGKAKKFSNGKEAIPINQVEGAAARNAFDSGILGRSSSQISAYWSKLVFTGKGIPPKEVESDADVINLISDNPSCIGYIDSSAVTDAVRVISLN</sequence>
<accession>A0AA37T680</accession>
<evidence type="ECO:0000256" key="1">
    <source>
        <dbReference type="SAM" id="SignalP"/>
    </source>
</evidence>
<proteinExistence type="predicted"/>
<reference evidence="2" key="1">
    <citation type="journal article" date="2014" name="Int. J. Syst. Evol. Microbiol.">
        <title>Complete genome sequence of Corynebacterium casei LMG S-19264T (=DSM 44701T), isolated from a smear-ripened cheese.</title>
        <authorList>
            <consortium name="US DOE Joint Genome Institute (JGI-PGF)"/>
            <person name="Walter F."/>
            <person name="Albersmeier A."/>
            <person name="Kalinowski J."/>
            <person name="Ruckert C."/>
        </authorList>
    </citation>
    <scope>NUCLEOTIDE SEQUENCE</scope>
    <source>
        <strain evidence="2">NBRC 110023</strain>
    </source>
</reference>
<organism evidence="2 3">
    <name type="scientific">Agaribacter marinus</name>
    <dbReference type="NCBI Taxonomy" id="1431249"/>
    <lineage>
        <taxon>Bacteria</taxon>
        <taxon>Pseudomonadati</taxon>
        <taxon>Pseudomonadota</taxon>
        <taxon>Gammaproteobacteria</taxon>
        <taxon>Alteromonadales</taxon>
        <taxon>Alteromonadaceae</taxon>
        <taxon>Agaribacter</taxon>
    </lineage>
</organism>
<comment type="caution">
    <text evidence="2">The sequence shown here is derived from an EMBL/GenBank/DDBJ whole genome shotgun (WGS) entry which is preliminary data.</text>
</comment>
<protein>
    <recommendedName>
        <fullName evidence="4">Phosphate ABC transporter substrate-binding protein</fullName>
    </recommendedName>
</protein>
<evidence type="ECO:0000313" key="3">
    <source>
        <dbReference type="Proteomes" id="UP001156601"/>
    </source>
</evidence>
<reference evidence="2" key="2">
    <citation type="submission" date="2023-01" db="EMBL/GenBank/DDBJ databases">
        <title>Draft genome sequence of Agaribacter marinus strain NBRC 110023.</title>
        <authorList>
            <person name="Sun Q."/>
            <person name="Mori K."/>
        </authorList>
    </citation>
    <scope>NUCLEOTIDE SEQUENCE</scope>
    <source>
        <strain evidence="2">NBRC 110023</strain>
    </source>
</reference>
<dbReference type="AlphaFoldDB" id="A0AA37T680"/>
<dbReference type="Proteomes" id="UP001156601">
    <property type="component" value="Unassembled WGS sequence"/>
</dbReference>
<name>A0AA37T680_9ALTE</name>
<evidence type="ECO:0000313" key="2">
    <source>
        <dbReference type="EMBL" id="GLR72085.1"/>
    </source>
</evidence>
<dbReference type="Gene3D" id="3.40.190.10">
    <property type="entry name" value="Periplasmic binding protein-like II"/>
    <property type="match status" value="1"/>
</dbReference>
<feature type="chain" id="PRO_5041356211" description="Phosphate ABC transporter substrate-binding protein" evidence="1">
    <location>
        <begin position="26"/>
        <end position="142"/>
    </location>
</feature>
<evidence type="ECO:0008006" key="4">
    <source>
        <dbReference type="Google" id="ProtNLM"/>
    </source>
</evidence>
<gene>
    <name evidence="2" type="ORF">GCM10007852_29930</name>
</gene>